<comment type="caution">
    <text evidence="1">The sequence shown here is derived from an EMBL/GenBank/DDBJ whole genome shotgun (WGS) entry which is preliminary data.</text>
</comment>
<evidence type="ECO:0000313" key="1">
    <source>
        <dbReference type="EMBL" id="CAG7727861.1"/>
    </source>
</evidence>
<keyword evidence="2" id="KW-1185">Reference proteome</keyword>
<dbReference type="Proteomes" id="UP000708208">
    <property type="component" value="Unassembled WGS sequence"/>
</dbReference>
<name>A0A8J2K4K1_9HEXA</name>
<organism evidence="1 2">
    <name type="scientific">Allacma fusca</name>
    <dbReference type="NCBI Taxonomy" id="39272"/>
    <lineage>
        <taxon>Eukaryota</taxon>
        <taxon>Metazoa</taxon>
        <taxon>Ecdysozoa</taxon>
        <taxon>Arthropoda</taxon>
        <taxon>Hexapoda</taxon>
        <taxon>Collembola</taxon>
        <taxon>Symphypleona</taxon>
        <taxon>Sminthuridae</taxon>
        <taxon>Allacma</taxon>
    </lineage>
</organism>
<sequence length="30" mass="3237">RSSSSVSEDFGLKDCFFGQPDTTLELSVPS</sequence>
<gene>
    <name evidence="1" type="ORF">AFUS01_LOCUS16679</name>
</gene>
<dbReference type="AlphaFoldDB" id="A0A8J2K4K1"/>
<accession>A0A8J2K4K1</accession>
<reference evidence="1" key="1">
    <citation type="submission" date="2021-06" db="EMBL/GenBank/DDBJ databases">
        <authorList>
            <person name="Hodson N. C."/>
            <person name="Mongue J. A."/>
            <person name="Jaron S. K."/>
        </authorList>
    </citation>
    <scope>NUCLEOTIDE SEQUENCE</scope>
</reference>
<dbReference type="OrthoDB" id="407555at2759"/>
<protein>
    <submittedName>
        <fullName evidence="1">Uncharacterized protein</fullName>
    </submittedName>
</protein>
<evidence type="ECO:0000313" key="2">
    <source>
        <dbReference type="Proteomes" id="UP000708208"/>
    </source>
</evidence>
<feature type="non-terminal residue" evidence="1">
    <location>
        <position position="30"/>
    </location>
</feature>
<dbReference type="EMBL" id="CAJVCH010154346">
    <property type="protein sequence ID" value="CAG7727861.1"/>
    <property type="molecule type" value="Genomic_DNA"/>
</dbReference>
<feature type="non-terminal residue" evidence="1">
    <location>
        <position position="1"/>
    </location>
</feature>
<proteinExistence type="predicted"/>